<comment type="caution">
    <text evidence="3">The sequence shown here is derived from an EMBL/GenBank/DDBJ whole genome shotgun (WGS) entry which is preliminary data.</text>
</comment>
<dbReference type="EMBL" id="CAJNOL010000113">
    <property type="protein sequence ID" value="CAF0856987.1"/>
    <property type="molecule type" value="Genomic_DNA"/>
</dbReference>
<protein>
    <submittedName>
        <fullName evidence="3">Uncharacterized protein</fullName>
    </submittedName>
</protein>
<feature type="signal peptide" evidence="2">
    <location>
        <begin position="1"/>
        <end position="16"/>
    </location>
</feature>
<keyword evidence="1" id="KW-1133">Transmembrane helix</keyword>
<gene>
    <name evidence="3" type="ORF">JXQ802_LOCUS6984</name>
</gene>
<evidence type="ECO:0000313" key="4">
    <source>
        <dbReference type="Proteomes" id="UP000663870"/>
    </source>
</evidence>
<keyword evidence="1" id="KW-0472">Membrane</keyword>
<keyword evidence="4" id="KW-1185">Reference proteome</keyword>
<reference evidence="3" key="1">
    <citation type="submission" date="2021-02" db="EMBL/GenBank/DDBJ databases">
        <authorList>
            <person name="Nowell W R."/>
        </authorList>
    </citation>
    <scope>NUCLEOTIDE SEQUENCE</scope>
</reference>
<evidence type="ECO:0000256" key="2">
    <source>
        <dbReference type="SAM" id="SignalP"/>
    </source>
</evidence>
<accession>A0A813WJY5</accession>
<organism evidence="3 4">
    <name type="scientific">Rotaria sordida</name>
    <dbReference type="NCBI Taxonomy" id="392033"/>
    <lineage>
        <taxon>Eukaryota</taxon>
        <taxon>Metazoa</taxon>
        <taxon>Spiralia</taxon>
        <taxon>Gnathifera</taxon>
        <taxon>Rotifera</taxon>
        <taxon>Eurotatoria</taxon>
        <taxon>Bdelloidea</taxon>
        <taxon>Philodinida</taxon>
        <taxon>Philodinidae</taxon>
        <taxon>Rotaria</taxon>
    </lineage>
</organism>
<evidence type="ECO:0000313" key="3">
    <source>
        <dbReference type="EMBL" id="CAF0856987.1"/>
    </source>
</evidence>
<feature type="transmembrane region" description="Helical" evidence="1">
    <location>
        <begin position="40"/>
        <end position="62"/>
    </location>
</feature>
<name>A0A813WJY5_9BILA</name>
<keyword evidence="1" id="KW-0812">Transmembrane</keyword>
<sequence>MSTILLLSSLFNSTTTQENLFISTTTTTSNKPTDAYDHQGAAIYIAIILVWYSTGLAMMLFLQVRPRALQQQYLYDSSRKDRLEKITTNPFKKKYRNIDADNTTKQILNELKDPQRRQRLWKIYYASSEKQNEPDPQYYQTITSDNATINRINRKLADIHRMDSTNDKNLLISSNITSTNDNRSLISTFDSTKFFPKRFPTLRRPPTTNTTTNIRPSFIRAKSQIDEPLSNTTIEMKPRIDRQQLLSSTNYSERNTTSSDRFTIEKVSDNNTMHTSVNENTFE</sequence>
<evidence type="ECO:0000256" key="1">
    <source>
        <dbReference type="SAM" id="Phobius"/>
    </source>
</evidence>
<proteinExistence type="predicted"/>
<feature type="chain" id="PRO_5032602536" evidence="2">
    <location>
        <begin position="17"/>
        <end position="283"/>
    </location>
</feature>
<keyword evidence="2" id="KW-0732">Signal</keyword>
<dbReference type="AlphaFoldDB" id="A0A813WJY5"/>
<dbReference type="Proteomes" id="UP000663870">
    <property type="component" value="Unassembled WGS sequence"/>
</dbReference>